<accession>A0A9Q0E1W6</accession>
<evidence type="ECO:0000313" key="3">
    <source>
        <dbReference type="Proteomes" id="UP001148018"/>
    </source>
</evidence>
<gene>
    <name evidence="2" type="ORF">NHX12_033130</name>
</gene>
<name>A0A9Q0E1W6_9TELE</name>
<dbReference type="EMBL" id="JANIIK010000048">
    <property type="protein sequence ID" value="KAJ3599167.1"/>
    <property type="molecule type" value="Genomic_DNA"/>
</dbReference>
<reference evidence="2" key="1">
    <citation type="submission" date="2022-07" db="EMBL/GenBank/DDBJ databases">
        <title>Chromosome-level genome of Muraenolepis orangiensis.</title>
        <authorList>
            <person name="Kim J."/>
        </authorList>
    </citation>
    <scope>NUCLEOTIDE SEQUENCE</scope>
    <source>
        <strain evidence="2">KU_S4_2022</strain>
        <tissue evidence="2">Muscle</tissue>
    </source>
</reference>
<sequence length="126" mass="14241">MHTRHQKAPESPFSSQSPDFLFLLFIIMFSHVLAKKQRIFPRRHLPPPPHLDAVVEKRSEKERTSFVALFCGKISHNKKKKKKANLSVYQPAGGLSLCGIHSPSEDDAHQAWRAAMGRGRTSSVLK</sequence>
<keyword evidence="1" id="KW-0812">Transmembrane</keyword>
<comment type="caution">
    <text evidence="2">The sequence shown here is derived from an EMBL/GenBank/DDBJ whole genome shotgun (WGS) entry which is preliminary data.</text>
</comment>
<keyword evidence="1" id="KW-0472">Membrane</keyword>
<keyword evidence="3" id="KW-1185">Reference proteome</keyword>
<protein>
    <submittedName>
        <fullName evidence="2">Uncharacterized protein</fullName>
    </submittedName>
</protein>
<evidence type="ECO:0000256" key="1">
    <source>
        <dbReference type="SAM" id="Phobius"/>
    </source>
</evidence>
<feature type="transmembrane region" description="Helical" evidence="1">
    <location>
        <begin position="17"/>
        <end position="34"/>
    </location>
</feature>
<keyword evidence="1" id="KW-1133">Transmembrane helix</keyword>
<dbReference type="AlphaFoldDB" id="A0A9Q0E1W6"/>
<organism evidence="2 3">
    <name type="scientific">Muraenolepis orangiensis</name>
    <name type="common">Patagonian moray cod</name>
    <dbReference type="NCBI Taxonomy" id="630683"/>
    <lineage>
        <taxon>Eukaryota</taxon>
        <taxon>Metazoa</taxon>
        <taxon>Chordata</taxon>
        <taxon>Craniata</taxon>
        <taxon>Vertebrata</taxon>
        <taxon>Euteleostomi</taxon>
        <taxon>Actinopterygii</taxon>
        <taxon>Neopterygii</taxon>
        <taxon>Teleostei</taxon>
        <taxon>Neoteleostei</taxon>
        <taxon>Acanthomorphata</taxon>
        <taxon>Zeiogadaria</taxon>
        <taxon>Gadariae</taxon>
        <taxon>Gadiformes</taxon>
        <taxon>Muraenolepidoidei</taxon>
        <taxon>Muraenolepididae</taxon>
        <taxon>Muraenolepis</taxon>
    </lineage>
</organism>
<evidence type="ECO:0000313" key="2">
    <source>
        <dbReference type="EMBL" id="KAJ3599167.1"/>
    </source>
</evidence>
<proteinExistence type="predicted"/>
<dbReference type="Proteomes" id="UP001148018">
    <property type="component" value="Unassembled WGS sequence"/>
</dbReference>